<protein>
    <recommendedName>
        <fullName evidence="1">Syntaxin N-terminal domain-containing protein</fullName>
    </recommendedName>
</protein>
<gene>
    <name evidence="2" type="ORF">NP493_7828g00000</name>
</gene>
<proteinExistence type="predicted"/>
<feature type="domain" description="Syntaxin N-terminal" evidence="1">
    <location>
        <begin position="2"/>
        <end position="87"/>
    </location>
</feature>
<comment type="caution">
    <text evidence="2">The sequence shown here is derived from an EMBL/GenBank/DDBJ whole genome shotgun (WGS) entry which is preliminary data.</text>
</comment>
<dbReference type="GO" id="GO:0031201">
    <property type="term" value="C:SNARE complex"/>
    <property type="evidence" value="ECO:0007669"/>
    <property type="project" value="TreeGrafter"/>
</dbReference>
<dbReference type="GO" id="GO:0048278">
    <property type="term" value="P:vesicle docking"/>
    <property type="evidence" value="ECO:0007669"/>
    <property type="project" value="TreeGrafter"/>
</dbReference>
<organism evidence="2 3">
    <name type="scientific">Ridgeia piscesae</name>
    <name type="common">Tubeworm</name>
    <dbReference type="NCBI Taxonomy" id="27915"/>
    <lineage>
        <taxon>Eukaryota</taxon>
        <taxon>Metazoa</taxon>
        <taxon>Spiralia</taxon>
        <taxon>Lophotrochozoa</taxon>
        <taxon>Annelida</taxon>
        <taxon>Polychaeta</taxon>
        <taxon>Sedentaria</taxon>
        <taxon>Canalipalpata</taxon>
        <taxon>Sabellida</taxon>
        <taxon>Siboglinidae</taxon>
        <taxon>Ridgeia</taxon>
    </lineage>
</organism>
<dbReference type="GO" id="GO:0000149">
    <property type="term" value="F:SNARE binding"/>
    <property type="evidence" value="ECO:0007669"/>
    <property type="project" value="TreeGrafter"/>
</dbReference>
<dbReference type="GO" id="GO:0006906">
    <property type="term" value="P:vesicle fusion"/>
    <property type="evidence" value="ECO:0007669"/>
    <property type="project" value="TreeGrafter"/>
</dbReference>
<sequence length="141" mass="16359">MQRLVNQIGMRQDSVELRDKLHQVQHYSNQLAKDTSKYLKDIAHLPTSSTPSEQRQRKMQRERLMNDFSSALNNFQAAQRLAAEKEKQSVARVRAHSGFSQVSTNTTTPLHYISSVVHYIRHLVSLYCHHNDHTLSAYEEL</sequence>
<dbReference type="SUPFAM" id="SSF47661">
    <property type="entry name" value="t-snare proteins"/>
    <property type="match status" value="1"/>
</dbReference>
<name>A0AAD9IP18_RIDPI</name>
<accession>A0AAD9IP18</accession>
<dbReference type="Gene3D" id="1.20.58.70">
    <property type="match status" value="1"/>
</dbReference>
<dbReference type="GO" id="GO:0005484">
    <property type="term" value="F:SNAP receptor activity"/>
    <property type="evidence" value="ECO:0007669"/>
    <property type="project" value="TreeGrafter"/>
</dbReference>
<dbReference type="GO" id="GO:0008021">
    <property type="term" value="C:synaptic vesicle"/>
    <property type="evidence" value="ECO:0007669"/>
    <property type="project" value="TreeGrafter"/>
</dbReference>
<dbReference type="PANTHER" id="PTHR19957:SF411">
    <property type="entry name" value="LD23667P"/>
    <property type="match status" value="1"/>
</dbReference>
<dbReference type="InterPro" id="IPR006011">
    <property type="entry name" value="Syntaxin_N"/>
</dbReference>
<dbReference type="Pfam" id="PF14523">
    <property type="entry name" value="Syntaxin_2"/>
    <property type="match status" value="1"/>
</dbReference>
<dbReference type="FunFam" id="1.20.58.70:FF:000006">
    <property type="entry name" value="Syntaxin 7"/>
    <property type="match status" value="1"/>
</dbReference>
<keyword evidence="3" id="KW-1185">Reference proteome</keyword>
<dbReference type="GO" id="GO:0006886">
    <property type="term" value="P:intracellular protein transport"/>
    <property type="evidence" value="ECO:0007669"/>
    <property type="project" value="TreeGrafter"/>
</dbReference>
<evidence type="ECO:0000313" key="2">
    <source>
        <dbReference type="EMBL" id="KAK2138404.1"/>
    </source>
</evidence>
<dbReference type="AlphaFoldDB" id="A0AAD9IP18"/>
<evidence type="ECO:0000313" key="3">
    <source>
        <dbReference type="Proteomes" id="UP001209878"/>
    </source>
</evidence>
<evidence type="ECO:0000259" key="1">
    <source>
        <dbReference type="SMART" id="SM00503"/>
    </source>
</evidence>
<dbReference type="SMART" id="SM00503">
    <property type="entry name" value="SynN"/>
    <property type="match status" value="1"/>
</dbReference>
<dbReference type="Proteomes" id="UP001209878">
    <property type="component" value="Unassembled WGS sequence"/>
</dbReference>
<dbReference type="InterPro" id="IPR045242">
    <property type="entry name" value="Syntaxin"/>
</dbReference>
<reference evidence="2" key="1">
    <citation type="journal article" date="2023" name="Mol. Biol. Evol.">
        <title>Third-Generation Sequencing Reveals the Adaptive Role of the Epigenome in Three Deep-Sea Polychaetes.</title>
        <authorList>
            <person name="Perez M."/>
            <person name="Aroh O."/>
            <person name="Sun Y."/>
            <person name="Lan Y."/>
            <person name="Juniper S.K."/>
            <person name="Young C.R."/>
            <person name="Angers B."/>
            <person name="Qian P.Y."/>
        </authorList>
    </citation>
    <scope>NUCLEOTIDE SEQUENCE</scope>
    <source>
        <strain evidence="2">R07B-5</strain>
    </source>
</reference>
<dbReference type="EMBL" id="JAODUO010007814">
    <property type="protein sequence ID" value="KAK2138404.1"/>
    <property type="molecule type" value="Genomic_DNA"/>
</dbReference>
<dbReference type="PANTHER" id="PTHR19957">
    <property type="entry name" value="SYNTAXIN"/>
    <property type="match status" value="1"/>
</dbReference>
<dbReference type="InterPro" id="IPR010989">
    <property type="entry name" value="SNARE"/>
</dbReference>